<keyword evidence="1" id="KW-1133">Transmembrane helix</keyword>
<evidence type="ECO:0000313" key="3">
    <source>
        <dbReference type="Proteomes" id="UP000321717"/>
    </source>
</evidence>
<keyword evidence="1" id="KW-0812">Transmembrane</keyword>
<sequence>MEHIRQLFTVVGALTILVGIAWVAHGTGAFHLPGTDFMPNESVWTINGMLVAVFGLIVFIGARWFLRREHKTAN</sequence>
<dbReference type="EMBL" id="BJZP01000005">
    <property type="protein sequence ID" value="GEO84418.1"/>
    <property type="molecule type" value="Genomic_DNA"/>
</dbReference>
<feature type="transmembrane region" description="Helical" evidence="1">
    <location>
        <begin position="44"/>
        <end position="66"/>
    </location>
</feature>
<dbReference type="AlphaFoldDB" id="A0A512HG44"/>
<dbReference type="Proteomes" id="UP000321717">
    <property type="component" value="Unassembled WGS sequence"/>
</dbReference>
<name>A0A512HG44_9HYPH</name>
<reference evidence="2 3" key="1">
    <citation type="submission" date="2019-07" db="EMBL/GenBank/DDBJ databases">
        <title>Whole genome shotgun sequence of Rhizobium naphthalenivorans NBRC 107585.</title>
        <authorList>
            <person name="Hosoyama A."/>
            <person name="Uohara A."/>
            <person name="Ohji S."/>
            <person name="Ichikawa N."/>
        </authorList>
    </citation>
    <scope>NUCLEOTIDE SEQUENCE [LARGE SCALE GENOMIC DNA]</scope>
    <source>
        <strain evidence="2 3">NBRC 107585</strain>
    </source>
</reference>
<evidence type="ECO:0000256" key="1">
    <source>
        <dbReference type="SAM" id="Phobius"/>
    </source>
</evidence>
<feature type="transmembrane region" description="Helical" evidence="1">
    <location>
        <begin position="7"/>
        <end position="24"/>
    </location>
</feature>
<gene>
    <name evidence="2" type="ORF">RNA01_13500</name>
</gene>
<accession>A0A512HG44</accession>
<keyword evidence="1" id="KW-0472">Membrane</keyword>
<proteinExistence type="predicted"/>
<organism evidence="2 3">
    <name type="scientific">Ciceribacter naphthalenivorans</name>
    <dbReference type="NCBI Taxonomy" id="1118451"/>
    <lineage>
        <taxon>Bacteria</taxon>
        <taxon>Pseudomonadati</taxon>
        <taxon>Pseudomonadota</taxon>
        <taxon>Alphaproteobacteria</taxon>
        <taxon>Hyphomicrobiales</taxon>
        <taxon>Rhizobiaceae</taxon>
        <taxon>Ciceribacter</taxon>
    </lineage>
</organism>
<evidence type="ECO:0000313" key="2">
    <source>
        <dbReference type="EMBL" id="GEO84418.1"/>
    </source>
</evidence>
<protein>
    <submittedName>
        <fullName evidence="2">Uncharacterized protein</fullName>
    </submittedName>
</protein>
<comment type="caution">
    <text evidence="2">The sequence shown here is derived from an EMBL/GenBank/DDBJ whole genome shotgun (WGS) entry which is preliminary data.</text>
</comment>
<dbReference type="RefSeq" id="WP_147179205.1">
    <property type="nucleotide sequence ID" value="NZ_BJZP01000005.1"/>
</dbReference>
<dbReference type="OrthoDB" id="8374816at2"/>
<keyword evidence="3" id="KW-1185">Reference proteome</keyword>